<evidence type="ECO:0000313" key="1">
    <source>
        <dbReference type="EMBL" id="TFK72540.1"/>
    </source>
</evidence>
<protein>
    <submittedName>
        <fullName evidence="1">Tryptophan synthase beta subunit-like PLP-dependent enzyme</fullName>
    </submittedName>
</protein>
<evidence type="ECO:0000313" key="2">
    <source>
        <dbReference type="Proteomes" id="UP000308600"/>
    </source>
</evidence>
<dbReference type="Proteomes" id="UP000308600">
    <property type="component" value="Unassembled WGS sequence"/>
</dbReference>
<organism evidence="1 2">
    <name type="scientific">Pluteus cervinus</name>
    <dbReference type="NCBI Taxonomy" id="181527"/>
    <lineage>
        <taxon>Eukaryota</taxon>
        <taxon>Fungi</taxon>
        <taxon>Dikarya</taxon>
        <taxon>Basidiomycota</taxon>
        <taxon>Agaricomycotina</taxon>
        <taxon>Agaricomycetes</taxon>
        <taxon>Agaricomycetidae</taxon>
        <taxon>Agaricales</taxon>
        <taxon>Pluteineae</taxon>
        <taxon>Pluteaceae</taxon>
        <taxon>Pluteus</taxon>
    </lineage>
</organism>
<accession>A0ACD3B3C1</accession>
<reference evidence="1 2" key="1">
    <citation type="journal article" date="2019" name="Nat. Ecol. Evol.">
        <title>Megaphylogeny resolves global patterns of mushroom evolution.</title>
        <authorList>
            <person name="Varga T."/>
            <person name="Krizsan K."/>
            <person name="Foldi C."/>
            <person name="Dima B."/>
            <person name="Sanchez-Garcia M."/>
            <person name="Sanchez-Ramirez S."/>
            <person name="Szollosi G.J."/>
            <person name="Szarkandi J.G."/>
            <person name="Papp V."/>
            <person name="Albert L."/>
            <person name="Andreopoulos W."/>
            <person name="Angelini C."/>
            <person name="Antonin V."/>
            <person name="Barry K.W."/>
            <person name="Bougher N.L."/>
            <person name="Buchanan P."/>
            <person name="Buyck B."/>
            <person name="Bense V."/>
            <person name="Catcheside P."/>
            <person name="Chovatia M."/>
            <person name="Cooper J."/>
            <person name="Damon W."/>
            <person name="Desjardin D."/>
            <person name="Finy P."/>
            <person name="Geml J."/>
            <person name="Haridas S."/>
            <person name="Hughes K."/>
            <person name="Justo A."/>
            <person name="Karasinski D."/>
            <person name="Kautmanova I."/>
            <person name="Kiss B."/>
            <person name="Kocsube S."/>
            <person name="Kotiranta H."/>
            <person name="LaButti K.M."/>
            <person name="Lechner B.E."/>
            <person name="Liimatainen K."/>
            <person name="Lipzen A."/>
            <person name="Lukacs Z."/>
            <person name="Mihaltcheva S."/>
            <person name="Morgado L.N."/>
            <person name="Niskanen T."/>
            <person name="Noordeloos M.E."/>
            <person name="Ohm R.A."/>
            <person name="Ortiz-Santana B."/>
            <person name="Ovrebo C."/>
            <person name="Racz N."/>
            <person name="Riley R."/>
            <person name="Savchenko A."/>
            <person name="Shiryaev A."/>
            <person name="Soop K."/>
            <person name="Spirin V."/>
            <person name="Szebenyi C."/>
            <person name="Tomsovsky M."/>
            <person name="Tulloss R.E."/>
            <person name="Uehling J."/>
            <person name="Grigoriev I.V."/>
            <person name="Vagvolgyi C."/>
            <person name="Papp T."/>
            <person name="Martin F.M."/>
            <person name="Miettinen O."/>
            <person name="Hibbett D.S."/>
            <person name="Nagy L.G."/>
        </authorList>
    </citation>
    <scope>NUCLEOTIDE SEQUENCE [LARGE SCALE GENOMIC DNA]</scope>
    <source>
        <strain evidence="1 2">NL-1719</strain>
    </source>
</reference>
<proteinExistence type="predicted"/>
<keyword evidence="2" id="KW-1185">Reference proteome</keyword>
<dbReference type="EMBL" id="ML208284">
    <property type="protein sequence ID" value="TFK72540.1"/>
    <property type="molecule type" value="Genomic_DNA"/>
</dbReference>
<gene>
    <name evidence="1" type="ORF">BDN72DRAFT_887170</name>
</gene>
<name>A0ACD3B3C1_9AGAR</name>
<sequence length="365" mass="39989">MPLWQETPLIYSNRLSERLAAHVYLKLENLHPSCSFKYRGVSLFVERAKEKHGTDLHLVIASGGNAGLAAACAARVLNVRCTVYIPEGVAERTLFLLKQEGANVVVRGRVYAKALEAALENVKQESNAVMVPAYDDPVLWEGHGSIVDEVERQLRQKPDALFCSVGGGGLLGGLIIGCERKGWDDVKIVALETIGSDCFYHSMALNKGTGVTLPVGITRVRDERHGVDLAHFDNFTSKAAGSLGASQPSSTVIKMALQRSGGVQCVTIPDQLSMQAAVRFTEDHRMLVELACSTTLSPAYKTQLFEKVVPSSTDKKTVVFIVCGGFKTSLDDMVEYRKTVEDDVRSDQTQWEVWIDGKCVKVDKK</sequence>